<dbReference type="SUPFAM" id="SSF53448">
    <property type="entry name" value="Nucleotide-diphospho-sugar transferases"/>
    <property type="match status" value="1"/>
</dbReference>
<proteinExistence type="predicted"/>
<sequence>MKTIVFTVCTPDQYPFVKVLAESLPAGVSFNIGTVEGTLEKGVSFADLGHSEVASMQQRYDTTALAAASKPFFANYFLQKEQADAIVYFDPTIWWLGDWAELEAQLQNNEVVLTPRLTRTFGQSSYGDEKLFLNTGMYDAGFWAMKATDNTRKLLKWWQERLTDRAYFDVCNGMNHDQLWLNYIPIYFDNVTLNKNLGWNVALHNLHERIVTSTPNGWRVNQETPLAFFNFRESLSNNIVNQYLGALALQRAYLQRVQSHGEVPVSPFSVRTQLRPTVPGWKQSLRQRIQSVIDSIRYFPLYHKIDQ</sequence>
<dbReference type="Proteomes" id="UP000541352">
    <property type="component" value="Unassembled WGS sequence"/>
</dbReference>
<keyword evidence="2" id="KW-1185">Reference proteome</keyword>
<dbReference type="AlphaFoldDB" id="A0A7W5ZKT5"/>
<evidence type="ECO:0008006" key="3">
    <source>
        <dbReference type="Google" id="ProtNLM"/>
    </source>
</evidence>
<evidence type="ECO:0000313" key="2">
    <source>
        <dbReference type="Proteomes" id="UP000541352"/>
    </source>
</evidence>
<dbReference type="RefSeq" id="WP_183974843.1">
    <property type="nucleotide sequence ID" value="NZ_JACIBY010000005.1"/>
</dbReference>
<accession>A0A7W5ZKT5</accession>
<dbReference type="EMBL" id="JACIBY010000005">
    <property type="protein sequence ID" value="MBB3838985.1"/>
    <property type="molecule type" value="Genomic_DNA"/>
</dbReference>
<name>A0A7W5ZKT5_9BACT</name>
<evidence type="ECO:0000313" key="1">
    <source>
        <dbReference type="EMBL" id="MBB3838985.1"/>
    </source>
</evidence>
<comment type="caution">
    <text evidence="1">The sequence shown here is derived from an EMBL/GenBank/DDBJ whole genome shotgun (WGS) entry which is preliminary data.</text>
</comment>
<protein>
    <recommendedName>
        <fullName evidence="3">Glycosyl transferase</fullName>
    </recommendedName>
</protein>
<gene>
    <name evidence="1" type="ORF">FHS57_002991</name>
</gene>
<dbReference type="InterPro" id="IPR029044">
    <property type="entry name" value="Nucleotide-diphossugar_trans"/>
</dbReference>
<reference evidence="1 2" key="1">
    <citation type="submission" date="2020-08" db="EMBL/GenBank/DDBJ databases">
        <title>Genomic Encyclopedia of Type Strains, Phase IV (KMG-IV): sequencing the most valuable type-strain genomes for metagenomic binning, comparative biology and taxonomic classification.</title>
        <authorList>
            <person name="Goeker M."/>
        </authorList>
    </citation>
    <scope>NUCLEOTIDE SEQUENCE [LARGE SCALE GENOMIC DNA]</scope>
    <source>
        <strain evidence="1 2">DSM 17976</strain>
    </source>
</reference>
<organism evidence="1 2">
    <name type="scientific">Runella defluvii</name>
    <dbReference type="NCBI Taxonomy" id="370973"/>
    <lineage>
        <taxon>Bacteria</taxon>
        <taxon>Pseudomonadati</taxon>
        <taxon>Bacteroidota</taxon>
        <taxon>Cytophagia</taxon>
        <taxon>Cytophagales</taxon>
        <taxon>Spirosomataceae</taxon>
        <taxon>Runella</taxon>
    </lineage>
</organism>